<dbReference type="InterPro" id="IPR054504">
    <property type="entry name" value="PWWP_KDM3B"/>
</dbReference>
<keyword evidence="4" id="KW-1185">Reference proteome</keyword>
<name>A0A443QYY2_9ACAR</name>
<feature type="non-terminal residue" evidence="3">
    <location>
        <position position="142"/>
    </location>
</feature>
<dbReference type="AlphaFoldDB" id="A0A443QYY2"/>
<evidence type="ECO:0000313" key="3">
    <source>
        <dbReference type="EMBL" id="RWS08206.1"/>
    </source>
</evidence>
<feature type="domain" description="Lysine-specific demethylase 3B PWWP" evidence="1">
    <location>
        <begin position="78"/>
        <end position="142"/>
    </location>
</feature>
<dbReference type="EMBL" id="NCKU01003079">
    <property type="protein sequence ID" value="RWS08206.1"/>
    <property type="molecule type" value="Genomic_DNA"/>
</dbReference>
<dbReference type="Pfam" id="PF22988">
    <property type="entry name" value="PWWP_KDM3B"/>
    <property type="match status" value="1"/>
</dbReference>
<proteinExistence type="predicted"/>
<organism evidence="3 4">
    <name type="scientific">Dinothrombium tinctorium</name>
    <dbReference type="NCBI Taxonomy" id="1965070"/>
    <lineage>
        <taxon>Eukaryota</taxon>
        <taxon>Metazoa</taxon>
        <taxon>Ecdysozoa</taxon>
        <taxon>Arthropoda</taxon>
        <taxon>Chelicerata</taxon>
        <taxon>Arachnida</taxon>
        <taxon>Acari</taxon>
        <taxon>Acariformes</taxon>
        <taxon>Trombidiformes</taxon>
        <taxon>Prostigmata</taxon>
        <taxon>Anystina</taxon>
        <taxon>Parasitengona</taxon>
        <taxon>Trombidioidea</taxon>
        <taxon>Trombidiidae</taxon>
        <taxon>Dinothrombium</taxon>
    </lineage>
</organism>
<evidence type="ECO:0000259" key="2">
    <source>
        <dbReference type="Pfam" id="PF22989"/>
    </source>
</evidence>
<sequence>MAFKCREELVGKRFLCISSSQRLKLPKIADWVWRRGVVRAASHRDINNPELSILVEFDDVDWRKREWICVYEQKFQVFLIEYTLIWVLRKETPVGKNVFWPALNYKSLLDKIGLTDHKFQPIEHFVDRRLDFVDYSSLKFHQ</sequence>
<accession>A0A443QYY2</accession>
<feature type="domain" description="DUF7030" evidence="2">
    <location>
        <begin position="8"/>
        <end position="67"/>
    </location>
</feature>
<dbReference type="InterPro" id="IPR054294">
    <property type="entry name" value="DUF7030"/>
</dbReference>
<dbReference type="Pfam" id="PF22989">
    <property type="entry name" value="DUF7030"/>
    <property type="match status" value="1"/>
</dbReference>
<evidence type="ECO:0000259" key="1">
    <source>
        <dbReference type="Pfam" id="PF22988"/>
    </source>
</evidence>
<dbReference type="STRING" id="1965070.A0A443QYY2"/>
<comment type="caution">
    <text evidence="3">The sequence shown here is derived from an EMBL/GenBank/DDBJ whole genome shotgun (WGS) entry which is preliminary data.</text>
</comment>
<dbReference type="OrthoDB" id="6511563at2759"/>
<reference evidence="3 4" key="1">
    <citation type="journal article" date="2018" name="Gigascience">
        <title>Genomes of trombidid mites reveal novel predicted allergens and laterally-transferred genes associated with secondary metabolism.</title>
        <authorList>
            <person name="Dong X."/>
            <person name="Chaisiri K."/>
            <person name="Xia D."/>
            <person name="Armstrong S.D."/>
            <person name="Fang Y."/>
            <person name="Donnelly M.J."/>
            <person name="Kadowaki T."/>
            <person name="McGarry J.W."/>
            <person name="Darby A.C."/>
            <person name="Makepeace B.L."/>
        </authorList>
    </citation>
    <scope>NUCLEOTIDE SEQUENCE [LARGE SCALE GENOMIC DNA]</scope>
    <source>
        <strain evidence="3">UoL-WK</strain>
    </source>
</reference>
<evidence type="ECO:0000313" key="4">
    <source>
        <dbReference type="Proteomes" id="UP000285301"/>
    </source>
</evidence>
<dbReference type="Proteomes" id="UP000285301">
    <property type="component" value="Unassembled WGS sequence"/>
</dbReference>
<gene>
    <name evidence="3" type="ORF">B4U79_07813</name>
</gene>
<protein>
    <submittedName>
        <fullName evidence="3">Uncharacterized protein</fullName>
    </submittedName>
</protein>